<keyword evidence="2" id="KW-0813">Transport</keyword>
<protein>
    <recommendedName>
        <fullName evidence="5">ABC transporter domain-containing protein</fullName>
    </recommendedName>
</protein>
<accession>A0ABM8GKF1</accession>
<evidence type="ECO:0000256" key="3">
    <source>
        <dbReference type="ARBA" id="ARBA00022741"/>
    </source>
</evidence>
<keyword evidence="4" id="KW-0067">ATP-binding</keyword>
<comment type="similarity">
    <text evidence="1">Belongs to the ABC transporter superfamily.</text>
</comment>
<sequence length="205" mass="21680">MTTNQDDPIAIAHLHKEFRGHAAVDDISFTVPRGRVVGLLGPNGAGKTTTMRMLLGLAGITRGTATVLGRPYGELTSPARSVGAVLDAGGLHPGRTGRQHLLIAAAAVGAPRSKADELLDEVGLASGAHRKIGTWSLGMRQRLALATALLGDPRVLVLDEPANGLDPVGTRWLRDRLASFALAGDRCCCRPTSWRRWPRSPTTSS</sequence>
<dbReference type="Pfam" id="PF00005">
    <property type="entry name" value="ABC_tran"/>
    <property type="match status" value="1"/>
</dbReference>
<proteinExistence type="inferred from homology"/>
<dbReference type="PROSITE" id="PS50893">
    <property type="entry name" value="ABC_TRANSPORTER_2"/>
    <property type="match status" value="1"/>
</dbReference>
<evidence type="ECO:0000313" key="7">
    <source>
        <dbReference type="Proteomes" id="UP001321486"/>
    </source>
</evidence>
<feature type="domain" description="ABC transporter" evidence="5">
    <location>
        <begin position="9"/>
        <end position="202"/>
    </location>
</feature>
<gene>
    <name evidence="6" type="ORF">GCM10025867_11100</name>
</gene>
<dbReference type="Proteomes" id="UP001321486">
    <property type="component" value="Chromosome"/>
</dbReference>
<reference evidence="7" key="1">
    <citation type="journal article" date="2019" name="Int. J. Syst. Evol. Microbiol.">
        <title>The Global Catalogue of Microorganisms (GCM) 10K type strain sequencing project: providing services to taxonomists for standard genome sequencing and annotation.</title>
        <authorList>
            <consortium name="The Broad Institute Genomics Platform"/>
            <consortium name="The Broad Institute Genome Sequencing Center for Infectious Disease"/>
            <person name="Wu L."/>
            <person name="Ma J."/>
        </authorList>
    </citation>
    <scope>NUCLEOTIDE SEQUENCE [LARGE SCALE GENOMIC DNA]</scope>
    <source>
        <strain evidence="7">NBRC 108728</strain>
    </source>
</reference>
<evidence type="ECO:0000313" key="6">
    <source>
        <dbReference type="EMBL" id="BDZ48869.1"/>
    </source>
</evidence>
<dbReference type="EMBL" id="AP027732">
    <property type="protein sequence ID" value="BDZ48869.1"/>
    <property type="molecule type" value="Genomic_DNA"/>
</dbReference>
<dbReference type="Gene3D" id="3.40.50.300">
    <property type="entry name" value="P-loop containing nucleotide triphosphate hydrolases"/>
    <property type="match status" value="1"/>
</dbReference>
<keyword evidence="3" id="KW-0547">Nucleotide-binding</keyword>
<dbReference type="InterPro" id="IPR003593">
    <property type="entry name" value="AAA+_ATPase"/>
</dbReference>
<organism evidence="6 7">
    <name type="scientific">Frondihabitans sucicola</name>
    <dbReference type="NCBI Taxonomy" id="1268041"/>
    <lineage>
        <taxon>Bacteria</taxon>
        <taxon>Bacillati</taxon>
        <taxon>Actinomycetota</taxon>
        <taxon>Actinomycetes</taxon>
        <taxon>Micrococcales</taxon>
        <taxon>Microbacteriaceae</taxon>
        <taxon>Frondihabitans</taxon>
    </lineage>
</organism>
<dbReference type="SMART" id="SM00382">
    <property type="entry name" value="AAA"/>
    <property type="match status" value="1"/>
</dbReference>
<evidence type="ECO:0000259" key="5">
    <source>
        <dbReference type="PROSITE" id="PS50893"/>
    </source>
</evidence>
<dbReference type="SUPFAM" id="SSF52540">
    <property type="entry name" value="P-loop containing nucleoside triphosphate hydrolases"/>
    <property type="match status" value="1"/>
</dbReference>
<dbReference type="InterPro" id="IPR003439">
    <property type="entry name" value="ABC_transporter-like_ATP-bd"/>
</dbReference>
<dbReference type="PANTHER" id="PTHR43335:SF4">
    <property type="entry name" value="ABC TRANSPORTER, ATP-BINDING PROTEIN"/>
    <property type="match status" value="1"/>
</dbReference>
<dbReference type="RefSeq" id="WP_286345777.1">
    <property type="nucleotide sequence ID" value="NZ_AP027732.1"/>
</dbReference>
<evidence type="ECO:0000256" key="1">
    <source>
        <dbReference type="ARBA" id="ARBA00005417"/>
    </source>
</evidence>
<dbReference type="PANTHER" id="PTHR43335">
    <property type="entry name" value="ABC TRANSPORTER, ATP-BINDING PROTEIN"/>
    <property type="match status" value="1"/>
</dbReference>
<keyword evidence="7" id="KW-1185">Reference proteome</keyword>
<name>A0ABM8GKF1_9MICO</name>
<dbReference type="InterPro" id="IPR027417">
    <property type="entry name" value="P-loop_NTPase"/>
</dbReference>
<evidence type="ECO:0000256" key="2">
    <source>
        <dbReference type="ARBA" id="ARBA00022448"/>
    </source>
</evidence>
<evidence type="ECO:0000256" key="4">
    <source>
        <dbReference type="ARBA" id="ARBA00022840"/>
    </source>
</evidence>